<feature type="binding site" evidence="1">
    <location>
        <position position="91"/>
    </location>
    <ligand>
        <name>Mn(2+)</name>
        <dbReference type="ChEBI" id="CHEBI:29035"/>
        <label>2</label>
    </ligand>
</feature>
<dbReference type="PANTHER" id="PTHR11014">
    <property type="entry name" value="PEPTIDASE M20 FAMILY MEMBER"/>
    <property type="match status" value="1"/>
</dbReference>
<keyword evidence="3" id="KW-0378">Hydrolase</keyword>
<comment type="cofactor">
    <cofactor evidence="1">
        <name>Mn(2+)</name>
        <dbReference type="ChEBI" id="CHEBI:29035"/>
    </cofactor>
    <text evidence="1">The Mn(2+) ion enhances activity.</text>
</comment>
<organism evidence="3 4">
    <name type="scientific">Secundilactobacillus folii</name>
    <dbReference type="NCBI Taxonomy" id="2678357"/>
    <lineage>
        <taxon>Bacteria</taxon>
        <taxon>Bacillati</taxon>
        <taxon>Bacillota</taxon>
        <taxon>Bacilli</taxon>
        <taxon>Lactobacillales</taxon>
        <taxon>Lactobacillaceae</taxon>
        <taxon>Secundilactobacillus</taxon>
    </lineage>
</organism>
<feature type="binding site" evidence="1">
    <location>
        <position position="93"/>
    </location>
    <ligand>
        <name>Mn(2+)</name>
        <dbReference type="ChEBI" id="CHEBI:29035"/>
        <label>2</label>
    </ligand>
</feature>
<dbReference type="SUPFAM" id="SSF55031">
    <property type="entry name" value="Bacterial exopeptidase dimerisation domain"/>
    <property type="match status" value="1"/>
</dbReference>
<dbReference type="RefSeq" id="WP_155430995.1">
    <property type="nucleotide sequence ID" value="NZ_WNJO01000003.1"/>
</dbReference>
<dbReference type="Pfam" id="PF01546">
    <property type="entry name" value="Peptidase_M20"/>
    <property type="match status" value="1"/>
</dbReference>
<gene>
    <name evidence="3" type="ORF">GM612_03440</name>
</gene>
<dbReference type="InterPro" id="IPR011650">
    <property type="entry name" value="Peptidase_M20_dimer"/>
</dbReference>
<name>A0A7X3C2Q4_9LACO</name>
<reference evidence="3 4" key="1">
    <citation type="submission" date="2019-11" db="EMBL/GenBank/DDBJ databases">
        <title>Lactobacillus sp. nov. CRM56-3, isolated from fermented tea leaves.</title>
        <authorList>
            <person name="Phuengjayaem S."/>
            <person name="Tanasupawat S."/>
        </authorList>
    </citation>
    <scope>NUCLEOTIDE SEQUENCE [LARGE SCALE GENOMIC DNA]</scope>
    <source>
        <strain evidence="3 4">CRM56-3</strain>
    </source>
</reference>
<dbReference type="GO" id="GO:0016787">
    <property type="term" value="F:hydrolase activity"/>
    <property type="evidence" value="ECO:0007669"/>
    <property type="project" value="UniProtKB-KW"/>
</dbReference>
<feature type="binding site" evidence="1">
    <location>
        <position position="151"/>
    </location>
    <ligand>
        <name>Mn(2+)</name>
        <dbReference type="ChEBI" id="CHEBI:29035"/>
        <label>2</label>
    </ligand>
</feature>
<dbReference type="Proteomes" id="UP000466388">
    <property type="component" value="Unassembled WGS sequence"/>
</dbReference>
<proteinExistence type="predicted"/>
<dbReference type="InterPro" id="IPR002933">
    <property type="entry name" value="Peptidase_M20"/>
</dbReference>
<sequence>MQETIELNTEEIYQDYNYLHAHGETAFKETVTTNYLAKRLDEMGVSYERFDDFPGLIATIGDGSRPLIGVRSDIDALKQEYQGKVGVHHSCGHDSHMSIVLQVAKYFAANPDAFRGTLKIIFQPAEETVTGAEAVIKTGKLPKLDYLYGLHVCAKDELSMDQAEAIIPDIATRTYFMTITGKTAHAGRPWLGANVIDAFTDLNERFKQIKLDTDTPYSIITTMFQAGESSNIVPDKGTLAVDLRTKTNDLMDQMQAKAFAAIDAVQGGDIKITMDENDLSPAAIPSKVAMKNMSQAITNVLGTDGLVDPVPTQGGDDFHFYTYDGVAKETTMLGLGCDLTPGLHVPGMTFDKRAMLNGARIMIDAIRLT</sequence>
<dbReference type="AlphaFoldDB" id="A0A7X3C2Q4"/>
<feature type="binding site" evidence="1">
    <location>
        <position position="344"/>
    </location>
    <ligand>
        <name>Mn(2+)</name>
        <dbReference type="ChEBI" id="CHEBI:29035"/>
        <label>2</label>
    </ligand>
</feature>
<dbReference type="PIRSF" id="PIRSF005962">
    <property type="entry name" value="Pept_M20D_amidohydro"/>
    <property type="match status" value="1"/>
</dbReference>
<dbReference type="Gene3D" id="3.40.630.10">
    <property type="entry name" value="Zn peptidases"/>
    <property type="match status" value="1"/>
</dbReference>
<protein>
    <submittedName>
        <fullName evidence="3">Amidohydrolase</fullName>
    </submittedName>
</protein>
<evidence type="ECO:0000256" key="1">
    <source>
        <dbReference type="PIRSR" id="PIRSR005962-1"/>
    </source>
</evidence>
<dbReference type="EMBL" id="WNJO01000003">
    <property type="protein sequence ID" value="MTV81707.1"/>
    <property type="molecule type" value="Genomic_DNA"/>
</dbReference>
<keyword evidence="1" id="KW-0479">Metal-binding</keyword>
<evidence type="ECO:0000313" key="3">
    <source>
        <dbReference type="EMBL" id="MTV81707.1"/>
    </source>
</evidence>
<accession>A0A7X3C2Q4</accession>
<feature type="binding site" evidence="1">
    <location>
        <position position="127"/>
    </location>
    <ligand>
        <name>Mn(2+)</name>
        <dbReference type="ChEBI" id="CHEBI:29035"/>
        <label>2</label>
    </ligand>
</feature>
<keyword evidence="4" id="KW-1185">Reference proteome</keyword>
<dbReference type="GO" id="GO:0046872">
    <property type="term" value="F:metal ion binding"/>
    <property type="evidence" value="ECO:0007669"/>
    <property type="project" value="UniProtKB-KW"/>
</dbReference>
<dbReference type="InterPro" id="IPR017439">
    <property type="entry name" value="Amidohydrolase"/>
</dbReference>
<dbReference type="InterPro" id="IPR036264">
    <property type="entry name" value="Bact_exopeptidase_dim_dom"/>
</dbReference>
<evidence type="ECO:0000313" key="4">
    <source>
        <dbReference type="Proteomes" id="UP000466388"/>
    </source>
</evidence>
<dbReference type="Pfam" id="PF07687">
    <property type="entry name" value="M20_dimer"/>
    <property type="match status" value="1"/>
</dbReference>
<evidence type="ECO:0000259" key="2">
    <source>
        <dbReference type="Pfam" id="PF07687"/>
    </source>
</evidence>
<dbReference type="SUPFAM" id="SSF53187">
    <property type="entry name" value="Zn-dependent exopeptidases"/>
    <property type="match status" value="1"/>
</dbReference>
<dbReference type="NCBIfam" id="TIGR01891">
    <property type="entry name" value="amidohydrolases"/>
    <property type="match status" value="1"/>
</dbReference>
<feature type="domain" description="Peptidase M20 dimerisation" evidence="2">
    <location>
        <begin position="175"/>
        <end position="265"/>
    </location>
</feature>
<keyword evidence="1" id="KW-0464">Manganese</keyword>
<dbReference type="Gene3D" id="3.30.70.360">
    <property type="match status" value="1"/>
</dbReference>
<comment type="caution">
    <text evidence="3">The sequence shown here is derived from an EMBL/GenBank/DDBJ whole genome shotgun (WGS) entry which is preliminary data.</text>
</comment>
<dbReference type="PANTHER" id="PTHR11014:SF122">
    <property type="entry name" value="AMIDOHYDROLASE AMHX"/>
    <property type="match status" value="1"/>
</dbReference>